<feature type="region of interest" description="Disordered" evidence="1">
    <location>
        <begin position="106"/>
        <end position="130"/>
    </location>
</feature>
<comment type="caution">
    <text evidence="2">The sequence shown here is derived from an EMBL/GenBank/DDBJ whole genome shotgun (WGS) entry which is preliminary data.</text>
</comment>
<gene>
    <name evidence="2" type="ORF">Metus_1579</name>
</gene>
<proteinExistence type="predicted"/>
<reference evidence="2 3" key="1">
    <citation type="submission" date="2018-12" db="EMBL/GenBank/DDBJ databases">
        <title>The complete genome of the methanogenic archaea of the candidate phylum Verstraetearchaeota, obtained from the metagenome of underground thermal water.</title>
        <authorList>
            <person name="Kadnikov V.V."/>
            <person name="Mardanov A.V."/>
            <person name="Beletsky A.V."/>
            <person name="Karnachuk O.V."/>
            <person name="Ravin N.V."/>
        </authorList>
    </citation>
    <scope>NUCLEOTIDE SEQUENCE [LARGE SCALE GENOMIC DNA]</scope>
    <source>
        <strain evidence="2">Ch88</strain>
    </source>
</reference>
<evidence type="ECO:0000256" key="1">
    <source>
        <dbReference type="SAM" id="MobiDB-lite"/>
    </source>
</evidence>
<dbReference type="AlphaFoldDB" id="A0A444L565"/>
<protein>
    <recommendedName>
        <fullName evidence="4">Transcription regulator TrmB N-terminal domain-containing protein</fullName>
    </recommendedName>
</protein>
<sequence length="210" mass="23961">MSFQDRSEKVMDEFKVELALLRRDLVERLRRIEEYITFLESDIGRIRLDLQRINDKITDIADRDAGQPNITSIPTIPKSQETTKTEPSRLQPPLQTQTPIQELATIPSTTPTPTALRTATPDQKAPERKESLNQTEIAIIKYLIENPSTKSATPIASAINKAREHVARTLKKLADEKKIIRDETTWPYSYIVPEEIKKIVLEETQTSAQV</sequence>
<feature type="region of interest" description="Disordered" evidence="1">
    <location>
        <begin position="64"/>
        <end position="93"/>
    </location>
</feature>
<dbReference type="Proteomes" id="UP000288215">
    <property type="component" value="Unassembled WGS sequence"/>
</dbReference>
<evidence type="ECO:0000313" key="2">
    <source>
        <dbReference type="EMBL" id="RWX72720.1"/>
    </source>
</evidence>
<evidence type="ECO:0008006" key="4">
    <source>
        <dbReference type="Google" id="ProtNLM"/>
    </source>
</evidence>
<feature type="compositionally biased region" description="Polar residues" evidence="1">
    <location>
        <begin position="68"/>
        <end position="80"/>
    </location>
</feature>
<accession>A0A444L565</accession>
<name>A0A444L565_METS7</name>
<feature type="compositionally biased region" description="Low complexity" evidence="1">
    <location>
        <begin position="106"/>
        <end position="121"/>
    </location>
</feature>
<dbReference type="InterPro" id="IPR036390">
    <property type="entry name" value="WH_DNA-bd_sf"/>
</dbReference>
<dbReference type="EMBL" id="RXGA01000004">
    <property type="protein sequence ID" value="RWX72720.1"/>
    <property type="molecule type" value="Genomic_DNA"/>
</dbReference>
<organism evidence="2 3">
    <name type="scientific">Methanosuratincola subterraneus</name>
    <dbReference type="NCBI Taxonomy" id="2593994"/>
    <lineage>
        <taxon>Archaea</taxon>
        <taxon>Thermoproteota</taxon>
        <taxon>Methanosuratincolia</taxon>
        <taxon>Candidatus Methanomethylicales</taxon>
        <taxon>Candidatus Methanomethylicaceae</taxon>
        <taxon>Candidatus Methanosuratincola (ex Vanwonterghem et al. 2016)</taxon>
    </lineage>
</organism>
<dbReference type="SUPFAM" id="SSF46785">
    <property type="entry name" value="Winged helix' DNA-binding domain"/>
    <property type="match status" value="1"/>
</dbReference>
<evidence type="ECO:0000313" key="3">
    <source>
        <dbReference type="Proteomes" id="UP000288215"/>
    </source>
</evidence>